<evidence type="ECO:0000256" key="1">
    <source>
        <dbReference type="SAM" id="SignalP"/>
    </source>
</evidence>
<protein>
    <submittedName>
        <fullName evidence="2">Uncharacterized protein</fullName>
    </submittedName>
</protein>
<reference evidence="2" key="1">
    <citation type="journal article" date="2020" name="mSystems">
        <title>Genome- and Community-Level Interaction Insights into Carbon Utilization and Element Cycling Functions of Hydrothermarchaeota in Hydrothermal Sediment.</title>
        <authorList>
            <person name="Zhou Z."/>
            <person name="Liu Y."/>
            <person name="Xu W."/>
            <person name="Pan J."/>
            <person name="Luo Z.H."/>
            <person name="Li M."/>
        </authorList>
    </citation>
    <scope>NUCLEOTIDE SEQUENCE [LARGE SCALE GENOMIC DNA]</scope>
    <source>
        <strain evidence="2">SpSt-508</strain>
    </source>
</reference>
<evidence type="ECO:0000313" key="2">
    <source>
        <dbReference type="EMBL" id="HGT40831.1"/>
    </source>
</evidence>
<accession>A0A7C4LSN9</accession>
<dbReference type="EMBL" id="DSVQ01000018">
    <property type="protein sequence ID" value="HGT40831.1"/>
    <property type="molecule type" value="Genomic_DNA"/>
</dbReference>
<organism evidence="2">
    <name type="scientific">Schlesneria paludicola</name>
    <dbReference type="NCBI Taxonomy" id="360056"/>
    <lineage>
        <taxon>Bacteria</taxon>
        <taxon>Pseudomonadati</taxon>
        <taxon>Planctomycetota</taxon>
        <taxon>Planctomycetia</taxon>
        <taxon>Planctomycetales</taxon>
        <taxon>Planctomycetaceae</taxon>
        <taxon>Schlesneria</taxon>
    </lineage>
</organism>
<keyword evidence="1" id="KW-0732">Signal</keyword>
<dbReference type="AlphaFoldDB" id="A0A7C4LSN9"/>
<sequence length="149" mass="15810">MVCLVSISAMAAGVGPAAAADSVPPAVVPVPAPVVPSSPDPARAQQPVGNQLAPVPAPVVTIQGAGPGPGVGPFWAPGGYEPRTGSPYLYHDPRGGQFVVTGNPYDDHWGPGFHRHSLHGHYRFPYATYRAPWYYPGRAVYQRDTNFPW</sequence>
<feature type="chain" id="PRO_5028272513" evidence="1">
    <location>
        <begin position="20"/>
        <end position="149"/>
    </location>
</feature>
<name>A0A7C4LSN9_9PLAN</name>
<proteinExistence type="predicted"/>
<feature type="signal peptide" evidence="1">
    <location>
        <begin position="1"/>
        <end position="19"/>
    </location>
</feature>
<gene>
    <name evidence="2" type="ORF">ENS64_16425</name>
</gene>
<comment type="caution">
    <text evidence="2">The sequence shown here is derived from an EMBL/GenBank/DDBJ whole genome shotgun (WGS) entry which is preliminary data.</text>
</comment>